<keyword evidence="3" id="KW-1185">Reference proteome</keyword>
<protein>
    <submittedName>
        <fullName evidence="2">Uncharacterized protein</fullName>
    </submittedName>
</protein>
<evidence type="ECO:0000313" key="2">
    <source>
        <dbReference type="EMBL" id="KAJ5264722.1"/>
    </source>
</evidence>
<reference evidence="2 3" key="1">
    <citation type="journal article" date="2023" name="IMA Fungus">
        <title>Comparative genomic study of the Penicillium genus elucidates a diverse pangenome and 15 lateral gene transfer events.</title>
        <authorList>
            <person name="Petersen C."/>
            <person name="Sorensen T."/>
            <person name="Nielsen M.R."/>
            <person name="Sondergaard T.E."/>
            <person name="Sorensen J.L."/>
            <person name="Fitzpatrick D.A."/>
            <person name="Frisvad J.C."/>
            <person name="Nielsen K.L."/>
        </authorList>
    </citation>
    <scope>NUCLEOTIDE SEQUENCE [LARGE SCALE GENOMIC DNA]</scope>
    <source>
        <strain evidence="2 3">IBT 3361</strain>
    </source>
</reference>
<sequence length="187" mass="20502">MTEGSDGTALQHAAFFQLDNTQHRIIRFDPTCPSMHRSALLRLVEIKRSPLENSRARPKASIQVSGQYHHEVLGSIAEFPEAAVRGKIRKQGDGPVDSAGRSRFSGWRRGTAPCVTQPAETGRPVPCDPENTVSFHGGEVAGPGRARGKGSRRERGRRATHRVIYSRRWGWSAVEGGRPPFGEGVGR</sequence>
<organism evidence="2 3">
    <name type="scientific">Penicillium chrysogenum</name>
    <name type="common">Penicillium notatum</name>
    <dbReference type="NCBI Taxonomy" id="5076"/>
    <lineage>
        <taxon>Eukaryota</taxon>
        <taxon>Fungi</taxon>
        <taxon>Dikarya</taxon>
        <taxon>Ascomycota</taxon>
        <taxon>Pezizomycotina</taxon>
        <taxon>Eurotiomycetes</taxon>
        <taxon>Eurotiomycetidae</taxon>
        <taxon>Eurotiales</taxon>
        <taxon>Aspergillaceae</taxon>
        <taxon>Penicillium</taxon>
        <taxon>Penicillium chrysogenum species complex</taxon>
    </lineage>
</organism>
<feature type="region of interest" description="Disordered" evidence="1">
    <location>
        <begin position="88"/>
        <end position="159"/>
    </location>
</feature>
<comment type="caution">
    <text evidence="2">The sequence shown here is derived from an EMBL/GenBank/DDBJ whole genome shotgun (WGS) entry which is preliminary data.</text>
</comment>
<name>A0ABQ8WDN0_PENCH</name>
<feature type="compositionally biased region" description="Basic residues" evidence="1">
    <location>
        <begin position="146"/>
        <end position="159"/>
    </location>
</feature>
<gene>
    <name evidence="2" type="ORF">N7505_007515</name>
</gene>
<dbReference type="EMBL" id="JAPVEB010000004">
    <property type="protein sequence ID" value="KAJ5264722.1"/>
    <property type="molecule type" value="Genomic_DNA"/>
</dbReference>
<evidence type="ECO:0000256" key="1">
    <source>
        <dbReference type="SAM" id="MobiDB-lite"/>
    </source>
</evidence>
<accession>A0ABQ8WDN0</accession>
<proteinExistence type="predicted"/>
<evidence type="ECO:0000313" key="3">
    <source>
        <dbReference type="Proteomes" id="UP001220256"/>
    </source>
</evidence>
<dbReference type="Proteomes" id="UP001220256">
    <property type="component" value="Unassembled WGS sequence"/>
</dbReference>